<dbReference type="AlphaFoldDB" id="A0A7W3JJM9"/>
<feature type="region of interest" description="Disordered" evidence="1">
    <location>
        <begin position="218"/>
        <end position="249"/>
    </location>
</feature>
<evidence type="ECO:0000313" key="3">
    <source>
        <dbReference type="EMBL" id="GEK82679.1"/>
    </source>
</evidence>
<feature type="transmembrane region" description="Helical" evidence="2">
    <location>
        <begin position="326"/>
        <end position="350"/>
    </location>
</feature>
<dbReference type="Proteomes" id="UP000321154">
    <property type="component" value="Unassembled WGS sequence"/>
</dbReference>
<dbReference type="EMBL" id="JACGWW010000003">
    <property type="protein sequence ID" value="MBA8814087.1"/>
    <property type="molecule type" value="Genomic_DNA"/>
</dbReference>
<keyword evidence="2" id="KW-1133">Transmembrane helix</keyword>
<dbReference type="EMBL" id="BJUV01000007">
    <property type="protein sequence ID" value="GEK82679.1"/>
    <property type="molecule type" value="Genomic_DNA"/>
</dbReference>
<organism evidence="4 6">
    <name type="scientific">Frigoribacterium faeni</name>
    <dbReference type="NCBI Taxonomy" id="145483"/>
    <lineage>
        <taxon>Bacteria</taxon>
        <taxon>Bacillati</taxon>
        <taxon>Actinomycetota</taxon>
        <taxon>Actinomycetes</taxon>
        <taxon>Micrococcales</taxon>
        <taxon>Microbacteriaceae</taxon>
        <taxon>Frigoribacterium</taxon>
    </lineage>
</organism>
<feature type="transmembrane region" description="Helical" evidence="2">
    <location>
        <begin position="168"/>
        <end position="188"/>
    </location>
</feature>
<dbReference type="RefSeq" id="WP_146853589.1">
    <property type="nucleotide sequence ID" value="NZ_BAAAHR010000006.1"/>
</dbReference>
<keyword evidence="2" id="KW-0812">Transmembrane</keyword>
<feature type="transmembrane region" description="Helical" evidence="2">
    <location>
        <begin position="284"/>
        <end position="305"/>
    </location>
</feature>
<reference evidence="3 5" key="1">
    <citation type="submission" date="2019-07" db="EMBL/GenBank/DDBJ databases">
        <title>Whole genome shotgun sequence of Frigoribacterium faeni NBRC 103066.</title>
        <authorList>
            <person name="Hosoyama A."/>
            <person name="Uohara A."/>
            <person name="Ohji S."/>
            <person name="Ichikawa N."/>
        </authorList>
    </citation>
    <scope>NUCLEOTIDE SEQUENCE [LARGE SCALE GENOMIC DNA]</scope>
    <source>
        <strain evidence="3 5">NBRC 103066</strain>
    </source>
</reference>
<keyword evidence="5" id="KW-1185">Reference proteome</keyword>
<accession>A0A7W3JJM9</accession>
<name>A0A7W3JJM9_9MICO</name>
<dbReference type="OrthoDB" id="10006512at2"/>
<proteinExistence type="predicted"/>
<feature type="transmembrane region" description="Helical" evidence="2">
    <location>
        <begin position="392"/>
        <end position="418"/>
    </location>
</feature>
<feature type="transmembrane region" description="Helical" evidence="2">
    <location>
        <begin position="194"/>
        <end position="213"/>
    </location>
</feature>
<keyword evidence="2" id="KW-0472">Membrane</keyword>
<feature type="transmembrane region" description="Helical" evidence="2">
    <location>
        <begin position="254"/>
        <end position="272"/>
    </location>
</feature>
<gene>
    <name evidence="4" type="ORF">FB463_002353</name>
    <name evidence="3" type="ORF">FFA01_09880</name>
</gene>
<evidence type="ECO:0000256" key="1">
    <source>
        <dbReference type="SAM" id="MobiDB-lite"/>
    </source>
</evidence>
<feature type="transmembrane region" description="Helical" evidence="2">
    <location>
        <begin position="105"/>
        <end position="125"/>
    </location>
</feature>
<comment type="caution">
    <text evidence="4">The sequence shown here is derived from an EMBL/GenBank/DDBJ whole genome shotgun (WGS) entry which is preliminary data.</text>
</comment>
<reference evidence="4 6" key="2">
    <citation type="submission" date="2020-07" db="EMBL/GenBank/DDBJ databases">
        <title>Sequencing the genomes of 1000 actinobacteria strains.</title>
        <authorList>
            <person name="Klenk H.-P."/>
        </authorList>
    </citation>
    <scope>NUCLEOTIDE SEQUENCE [LARGE SCALE GENOMIC DNA]</scope>
    <source>
        <strain evidence="4 6">DSM 10309</strain>
    </source>
</reference>
<evidence type="ECO:0008006" key="7">
    <source>
        <dbReference type="Google" id="ProtNLM"/>
    </source>
</evidence>
<evidence type="ECO:0000313" key="4">
    <source>
        <dbReference type="EMBL" id="MBA8814087.1"/>
    </source>
</evidence>
<feature type="transmembrane region" description="Helical" evidence="2">
    <location>
        <begin position="362"/>
        <end position="385"/>
    </location>
</feature>
<evidence type="ECO:0000313" key="6">
    <source>
        <dbReference type="Proteomes" id="UP000522688"/>
    </source>
</evidence>
<dbReference type="Proteomes" id="UP000522688">
    <property type="component" value="Unassembled WGS sequence"/>
</dbReference>
<feature type="transmembrane region" description="Helical" evidence="2">
    <location>
        <begin position="12"/>
        <end position="37"/>
    </location>
</feature>
<sequence length="457" mass="45254">MSARPARASWSGPAVAAVSGLAGKGVQFLALTALALVVSPAQFGLFSLVQALVFGVASLSASAFAVSAASSTARRRDVAVGAGTTSAPDGVLDAVGHSLRGRRRWFALVALVDGVVVAVGLAFVYGHPEQAGVAFVIGAAAAGITVTDTVVGTLAGAGRTVATAVIDASRGLAGGLLAVVGGLAGGALGAASGLVVLDASIALVALVVTAWRGSAVRRDRPMPGTEEAGVASSAPPRVSEAASDAERTRHDRRVTLTGVSAASLGQIAPWVLLWSLQAVGGLEAVATFGVANRFAALVLLVPVYLGKNLVGRLVVDPATGRSVLRADVFVAWVGGVCVLAAVAAGAVQWFALGPLAERYPGVAAVGVVLLAAAVVRGTATSLSMVCAARGRLAAWVLSDVAATVVSVSLCVLAAVSTAAGDAEYLLYLSVPAGAIACALVRGASLMGSNRSSKVNKQ</sequence>
<feature type="transmembrane region" description="Helical" evidence="2">
    <location>
        <begin position="131"/>
        <end position="156"/>
    </location>
</feature>
<feature type="transmembrane region" description="Helical" evidence="2">
    <location>
        <begin position="43"/>
        <end position="66"/>
    </location>
</feature>
<evidence type="ECO:0000256" key="2">
    <source>
        <dbReference type="SAM" id="Phobius"/>
    </source>
</evidence>
<protein>
    <recommendedName>
        <fullName evidence="7">Polysaccharide biosynthesis protein</fullName>
    </recommendedName>
</protein>
<evidence type="ECO:0000313" key="5">
    <source>
        <dbReference type="Proteomes" id="UP000321154"/>
    </source>
</evidence>
<feature type="transmembrane region" description="Helical" evidence="2">
    <location>
        <begin position="424"/>
        <end position="443"/>
    </location>
</feature>